<dbReference type="GO" id="GO:0050660">
    <property type="term" value="F:flavin adenine dinucleotide binding"/>
    <property type="evidence" value="ECO:0007669"/>
    <property type="project" value="TreeGrafter"/>
</dbReference>
<dbReference type="InterPro" id="IPR023753">
    <property type="entry name" value="FAD/NAD-binding_dom"/>
</dbReference>
<dbReference type="InterPro" id="IPR036188">
    <property type="entry name" value="FAD/NAD-bd_sf"/>
</dbReference>
<dbReference type="PRINTS" id="PR00469">
    <property type="entry name" value="PNDRDTASEII"/>
</dbReference>
<feature type="domain" description="FAD/NAD(P)-binding" evidence="1">
    <location>
        <begin position="7"/>
        <end position="308"/>
    </location>
</feature>
<gene>
    <name evidence="2" type="ORF">QBC35DRAFT_387634</name>
</gene>
<evidence type="ECO:0000313" key="3">
    <source>
        <dbReference type="Proteomes" id="UP001302126"/>
    </source>
</evidence>
<keyword evidence="3" id="KW-1185">Reference proteome</keyword>
<dbReference type="SUPFAM" id="SSF51905">
    <property type="entry name" value="FAD/NAD(P)-binding domain"/>
    <property type="match status" value="1"/>
</dbReference>
<dbReference type="PRINTS" id="PR00368">
    <property type="entry name" value="FADPNR"/>
</dbReference>
<dbReference type="Proteomes" id="UP001302126">
    <property type="component" value="Unassembled WGS sequence"/>
</dbReference>
<dbReference type="EMBL" id="MU864427">
    <property type="protein sequence ID" value="KAK4186279.1"/>
    <property type="molecule type" value="Genomic_DNA"/>
</dbReference>
<reference evidence="2" key="1">
    <citation type="journal article" date="2023" name="Mol. Phylogenet. Evol.">
        <title>Genome-scale phylogeny and comparative genomics of the fungal order Sordariales.</title>
        <authorList>
            <person name="Hensen N."/>
            <person name="Bonometti L."/>
            <person name="Westerberg I."/>
            <person name="Brannstrom I.O."/>
            <person name="Guillou S."/>
            <person name="Cros-Aarteil S."/>
            <person name="Calhoun S."/>
            <person name="Haridas S."/>
            <person name="Kuo A."/>
            <person name="Mondo S."/>
            <person name="Pangilinan J."/>
            <person name="Riley R."/>
            <person name="LaButti K."/>
            <person name="Andreopoulos B."/>
            <person name="Lipzen A."/>
            <person name="Chen C."/>
            <person name="Yan M."/>
            <person name="Daum C."/>
            <person name="Ng V."/>
            <person name="Clum A."/>
            <person name="Steindorff A."/>
            <person name="Ohm R.A."/>
            <person name="Martin F."/>
            <person name="Silar P."/>
            <person name="Natvig D.O."/>
            <person name="Lalanne C."/>
            <person name="Gautier V."/>
            <person name="Ament-Velasquez S.L."/>
            <person name="Kruys A."/>
            <person name="Hutchinson M.I."/>
            <person name="Powell A.J."/>
            <person name="Barry K."/>
            <person name="Miller A.N."/>
            <person name="Grigoriev I.V."/>
            <person name="Debuchy R."/>
            <person name="Gladieux P."/>
            <person name="Hiltunen Thoren M."/>
            <person name="Johannesson H."/>
        </authorList>
    </citation>
    <scope>NUCLEOTIDE SEQUENCE</scope>
    <source>
        <strain evidence="2">PSN309</strain>
    </source>
</reference>
<organism evidence="2 3">
    <name type="scientific">Podospora australis</name>
    <dbReference type="NCBI Taxonomy" id="1536484"/>
    <lineage>
        <taxon>Eukaryota</taxon>
        <taxon>Fungi</taxon>
        <taxon>Dikarya</taxon>
        <taxon>Ascomycota</taxon>
        <taxon>Pezizomycotina</taxon>
        <taxon>Sordariomycetes</taxon>
        <taxon>Sordariomycetidae</taxon>
        <taxon>Sordariales</taxon>
        <taxon>Podosporaceae</taxon>
        <taxon>Podospora</taxon>
    </lineage>
</organism>
<protein>
    <recommendedName>
        <fullName evidence="1">FAD/NAD(P)-binding domain-containing protein</fullName>
    </recommendedName>
</protein>
<evidence type="ECO:0000259" key="1">
    <source>
        <dbReference type="Pfam" id="PF07992"/>
    </source>
</evidence>
<dbReference type="PANTHER" id="PTHR43735:SF11">
    <property type="entry name" value="HYPOTHETICAL OXIDOREDUCTASE (EUROFUNG)"/>
    <property type="match status" value="1"/>
</dbReference>
<evidence type="ECO:0000313" key="2">
    <source>
        <dbReference type="EMBL" id="KAK4186279.1"/>
    </source>
</evidence>
<dbReference type="PANTHER" id="PTHR43735">
    <property type="entry name" value="APOPTOSIS-INDUCING FACTOR 1"/>
    <property type="match status" value="1"/>
</dbReference>
<name>A0AAN7AH03_9PEZI</name>
<sequence>MANELRNVVVVGGSYVGMETAKELAKQLPPTHRVLLVEPHTHFHHLFAFPRFAILPGEEHKSFIPYSGLFSSSSPHRILRAKAISLPSSHTLRLDRPVSLFSSDVIEFEYLVAATGTHLSAPGTLPHDSKPANILFLQRYQTALSHAKSVMIVGGGAVGVQMACDLAELYPAKKVVLVHSREHLMTAYHPALSNLIKERFKELGVELITGERVVIPASGFPSEAQEEGIEVKLQSGRTLKANFVVLATGQKANNAWLTGPGLLQGEEGVLLNEKNGFVRVRPTMQFAAENLGHCFAVGDINDCGMHKAARPGYVQAGVAARNIVRMIKGEEANEEIVKGVAGIHLTLGLKQNVIFRNPNTAAGDTEPFINRKEDGQEDMNIDAVWIRRGVQVATPQEYHL</sequence>
<proteinExistence type="predicted"/>
<dbReference type="Pfam" id="PF07992">
    <property type="entry name" value="Pyr_redox_2"/>
    <property type="match status" value="1"/>
</dbReference>
<accession>A0AAN7AH03</accession>
<dbReference type="AlphaFoldDB" id="A0AAN7AH03"/>
<dbReference type="GO" id="GO:0005737">
    <property type="term" value="C:cytoplasm"/>
    <property type="evidence" value="ECO:0007669"/>
    <property type="project" value="TreeGrafter"/>
</dbReference>
<dbReference type="Gene3D" id="3.50.50.100">
    <property type="match status" value="1"/>
</dbReference>
<comment type="caution">
    <text evidence="2">The sequence shown here is derived from an EMBL/GenBank/DDBJ whole genome shotgun (WGS) entry which is preliminary data.</text>
</comment>
<dbReference type="GO" id="GO:0004174">
    <property type="term" value="F:electron-transferring-flavoprotein dehydrogenase activity"/>
    <property type="evidence" value="ECO:0007669"/>
    <property type="project" value="TreeGrafter"/>
</dbReference>
<reference evidence="2" key="2">
    <citation type="submission" date="2023-05" db="EMBL/GenBank/DDBJ databases">
        <authorList>
            <consortium name="Lawrence Berkeley National Laboratory"/>
            <person name="Steindorff A."/>
            <person name="Hensen N."/>
            <person name="Bonometti L."/>
            <person name="Westerberg I."/>
            <person name="Brannstrom I.O."/>
            <person name="Guillou S."/>
            <person name="Cros-Aarteil S."/>
            <person name="Calhoun S."/>
            <person name="Haridas S."/>
            <person name="Kuo A."/>
            <person name="Mondo S."/>
            <person name="Pangilinan J."/>
            <person name="Riley R."/>
            <person name="Labutti K."/>
            <person name="Andreopoulos B."/>
            <person name="Lipzen A."/>
            <person name="Chen C."/>
            <person name="Yanf M."/>
            <person name="Daum C."/>
            <person name="Ng V."/>
            <person name="Clum A."/>
            <person name="Ohm R."/>
            <person name="Martin F."/>
            <person name="Silar P."/>
            <person name="Natvig D."/>
            <person name="Lalanne C."/>
            <person name="Gautier V."/>
            <person name="Ament-Velasquez S.L."/>
            <person name="Kruys A."/>
            <person name="Hutchinson M.I."/>
            <person name="Powell A.J."/>
            <person name="Barry K."/>
            <person name="Miller A.N."/>
            <person name="Grigoriev I.V."/>
            <person name="Debuchy R."/>
            <person name="Gladieux P."/>
            <person name="Thoren M.H."/>
            <person name="Johannesson H."/>
        </authorList>
    </citation>
    <scope>NUCLEOTIDE SEQUENCE</scope>
    <source>
        <strain evidence="2">PSN309</strain>
    </source>
</reference>